<feature type="disulfide bond" evidence="1">
    <location>
        <begin position="137"/>
        <end position="171"/>
    </location>
</feature>
<evidence type="ECO:0000256" key="1">
    <source>
        <dbReference type="PROSITE-ProRule" id="PRU01005"/>
    </source>
</evidence>
<dbReference type="STRING" id="27835.A0A0N4YJK5"/>
<name>A0A0N4YJK5_NIPBR</name>
<evidence type="ECO:0000313" key="5">
    <source>
        <dbReference type="Proteomes" id="UP000271162"/>
    </source>
</evidence>
<reference evidence="4 5" key="2">
    <citation type="submission" date="2018-11" db="EMBL/GenBank/DDBJ databases">
        <authorList>
            <consortium name="Pathogen Informatics"/>
        </authorList>
    </citation>
    <scope>NUCLEOTIDE SEQUENCE [LARGE SCALE GENOMIC DNA]</scope>
</reference>
<dbReference type="EMBL" id="UYSL01022584">
    <property type="protein sequence ID" value="VDL80767.1"/>
    <property type="molecule type" value="Genomic_DNA"/>
</dbReference>
<sequence>MQTTLLFAGIGIIGIASAAITDTACTFLDGQDHKYADSAVNCENVLPYEVCHALYPTDAAVGNDRKESLVEAAIKNCPKTCGYCCLTPAFNCKNKEKAAINCDTVTKEQCKDSLWESILIENCPATCGFCTKSAGDCVDKSEFCKNDLSICKNVDLQAFVKENCRASCGLCDQSEPGAANTTAIAPTEECGDNPTCKSWIANGFCTNTFYPIEQRMKYCGKPCNLC</sequence>
<feature type="domain" description="ShKT" evidence="3">
    <location>
        <begin position="92"/>
        <end position="130"/>
    </location>
</feature>
<protein>
    <submittedName>
        <fullName evidence="6">ShTK domain protein</fullName>
    </submittedName>
</protein>
<evidence type="ECO:0000259" key="3">
    <source>
        <dbReference type="PROSITE" id="PS51670"/>
    </source>
</evidence>
<keyword evidence="5" id="KW-1185">Reference proteome</keyword>
<dbReference type="Gene3D" id="1.10.10.1940">
    <property type="match status" value="2"/>
</dbReference>
<feature type="domain" description="ShKT" evidence="3">
    <location>
        <begin position="137"/>
        <end position="171"/>
    </location>
</feature>
<gene>
    <name evidence="4" type="ORF">NBR_LOCUS17154</name>
</gene>
<evidence type="ECO:0000256" key="2">
    <source>
        <dbReference type="SAM" id="SignalP"/>
    </source>
</evidence>
<feature type="signal peptide" evidence="2">
    <location>
        <begin position="1"/>
        <end position="18"/>
    </location>
</feature>
<evidence type="ECO:0000313" key="4">
    <source>
        <dbReference type="EMBL" id="VDL80767.1"/>
    </source>
</evidence>
<evidence type="ECO:0000313" key="6">
    <source>
        <dbReference type="WBParaSite" id="NBR_0001715301-mRNA-1"/>
    </source>
</evidence>
<reference evidence="6" key="1">
    <citation type="submission" date="2016-04" db="UniProtKB">
        <authorList>
            <consortium name="WormBaseParasite"/>
        </authorList>
    </citation>
    <scope>IDENTIFICATION</scope>
</reference>
<feature type="chain" id="PRO_5043125757" evidence="2">
    <location>
        <begin position="19"/>
        <end position="226"/>
    </location>
</feature>
<organism evidence="6">
    <name type="scientific">Nippostrongylus brasiliensis</name>
    <name type="common">Rat hookworm</name>
    <dbReference type="NCBI Taxonomy" id="27835"/>
    <lineage>
        <taxon>Eukaryota</taxon>
        <taxon>Metazoa</taxon>
        <taxon>Ecdysozoa</taxon>
        <taxon>Nematoda</taxon>
        <taxon>Chromadorea</taxon>
        <taxon>Rhabditida</taxon>
        <taxon>Rhabditina</taxon>
        <taxon>Rhabditomorpha</taxon>
        <taxon>Strongyloidea</taxon>
        <taxon>Heligmosomidae</taxon>
        <taxon>Nippostrongylus</taxon>
    </lineage>
</organism>
<keyword evidence="1" id="KW-1015">Disulfide bond</keyword>
<comment type="caution">
    <text evidence="1">Lacks conserved residue(s) required for the propagation of feature annotation.</text>
</comment>
<dbReference type="InterPro" id="IPR003582">
    <property type="entry name" value="ShKT_dom"/>
</dbReference>
<dbReference type="AlphaFoldDB" id="A0A0N4YJK5"/>
<dbReference type="SMART" id="SM00254">
    <property type="entry name" value="ShKT"/>
    <property type="match status" value="4"/>
</dbReference>
<dbReference type="WBParaSite" id="NBR_0001715301-mRNA-1">
    <property type="protein sequence ID" value="NBR_0001715301-mRNA-1"/>
    <property type="gene ID" value="NBR_0001715301"/>
</dbReference>
<dbReference type="Proteomes" id="UP000271162">
    <property type="component" value="Unassembled WGS sequence"/>
</dbReference>
<dbReference type="PANTHER" id="PTHR21724">
    <property type="entry name" value="SHKT DOMAIN-CONTAINING PROTEIN"/>
    <property type="match status" value="1"/>
</dbReference>
<accession>A0A0N4YJK5</accession>
<dbReference type="Pfam" id="PF01549">
    <property type="entry name" value="ShK"/>
    <property type="match status" value="4"/>
</dbReference>
<keyword evidence="2" id="KW-0732">Signal</keyword>
<feature type="domain" description="ShKT" evidence="3">
    <location>
        <begin position="190"/>
        <end position="226"/>
    </location>
</feature>
<dbReference type="PANTHER" id="PTHR21724:SF0">
    <property type="entry name" value="SHKT DOMAIN-CONTAINING PROTEIN"/>
    <property type="match status" value="1"/>
</dbReference>
<dbReference type="PROSITE" id="PS51670">
    <property type="entry name" value="SHKT"/>
    <property type="match status" value="3"/>
</dbReference>
<proteinExistence type="predicted"/>
<dbReference type="OMA" id="CKSWIAN"/>